<evidence type="ECO:0000313" key="5">
    <source>
        <dbReference type="EMBL" id="PAY21724.1"/>
    </source>
</evidence>
<gene>
    <name evidence="5" type="ORF">CEY15_17390</name>
</gene>
<dbReference type="OrthoDB" id="3373764at2"/>
<evidence type="ECO:0000313" key="6">
    <source>
        <dbReference type="Proteomes" id="UP000218810"/>
    </source>
</evidence>
<organism evidence="5 6">
    <name type="scientific">Dietzia natronolimnaea</name>
    <dbReference type="NCBI Taxonomy" id="161920"/>
    <lineage>
        <taxon>Bacteria</taxon>
        <taxon>Bacillati</taxon>
        <taxon>Actinomycetota</taxon>
        <taxon>Actinomycetes</taxon>
        <taxon>Mycobacteriales</taxon>
        <taxon>Dietziaceae</taxon>
        <taxon>Dietzia</taxon>
    </lineage>
</organism>
<dbReference type="InterPro" id="IPR029062">
    <property type="entry name" value="Class_I_gatase-like"/>
</dbReference>
<dbReference type="Proteomes" id="UP000218810">
    <property type="component" value="Unassembled WGS sequence"/>
</dbReference>
<keyword evidence="2" id="KW-0645">Protease</keyword>
<accession>A0A2A2WL82</accession>
<evidence type="ECO:0000256" key="3">
    <source>
        <dbReference type="ARBA" id="ARBA00022801"/>
    </source>
</evidence>
<dbReference type="PANTHER" id="PTHR20842">
    <property type="entry name" value="PROTEASE S51 ALPHA-ASPARTYL DIPEPTIDASE"/>
    <property type="match status" value="1"/>
</dbReference>
<dbReference type="RefSeq" id="WP_095719464.1">
    <property type="nucleotide sequence ID" value="NZ_NTGA01000060.1"/>
</dbReference>
<evidence type="ECO:0000256" key="1">
    <source>
        <dbReference type="ARBA" id="ARBA00006534"/>
    </source>
</evidence>
<dbReference type="Pfam" id="PF03575">
    <property type="entry name" value="Peptidase_S51"/>
    <property type="match status" value="1"/>
</dbReference>
<dbReference type="SUPFAM" id="SSF52317">
    <property type="entry name" value="Class I glutamine amidotransferase-like"/>
    <property type="match status" value="1"/>
</dbReference>
<evidence type="ECO:0000256" key="2">
    <source>
        <dbReference type="ARBA" id="ARBA00022670"/>
    </source>
</evidence>
<keyword evidence="4" id="KW-0720">Serine protease</keyword>
<sequence length="210" mass="21648">MNLLLLSLGVGAVPAFLTERVNRPAPAVRIGYLNDAASPYEGAGFVVAERAQLADLGYVLADISAGDIDDPSEFSAVLDGLDAVYVAGGNTFVLLAALRRHGADAVLTGRVRAGLPYIGSSAGSVVTGPSIEPVSLMDDPSAAPDLADRRGLGLVDTVVIPHADGALPPYPPELIARLVETYGSTYPLTLVNDDQALLVEDGSARLISSP</sequence>
<comment type="caution">
    <text evidence="5">The sequence shown here is derived from an EMBL/GenBank/DDBJ whole genome shotgun (WGS) entry which is preliminary data.</text>
</comment>
<name>A0A2A2WL82_9ACTN</name>
<comment type="similarity">
    <text evidence="1">Belongs to the peptidase S51 family.</text>
</comment>
<keyword evidence="3" id="KW-0378">Hydrolase</keyword>
<dbReference type="GO" id="GO:0006508">
    <property type="term" value="P:proteolysis"/>
    <property type="evidence" value="ECO:0007669"/>
    <property type="project" value="UniProtKB-KW"/>
</dbReference>
<dbReference type="AlphaFoldDB" id="A0A2A2WL82"/>
<keyword evidence="6" id="KW-1185">Reference proteome</keyword>
<reference evidence="6" key="1">
    <citation type="submission" date="2017-09" db="EMBL/GenBank/DDBJ databases">
        <authorList>
            <person name="Zhang Y."/>
            <person name="Huang X."/>
            <person name="Liu J."/>
            <person name="Lu L."/>
            <person name="Peng K."/>
        </authorList>
    </citation>
    <scope>NUCLEOTIDE SEQUENCE [LARGE SCALE GENOMIC DNA]</scope>
    <source>
        <strain evidence="6">S-XJ-1</strain>
    </source>
</reference>
<dbReference type="PANTHER" id="PTHR20842:SF0">
    <property type="entry name" value="ALPHA-ASPARTYL DIPEPTIDASE"/>
    <property type="match status" value="1"/>
</dbReference>
<dbReference type="Gene3D" id="3.40.50.880">
    <property type="match status" value="1"/>
</dbReference>
<dbReference type="EMBL" id="NTGA01000060">
    <property type="protein sequence ID" value="PAY21724.1"/>
    <property type="molecule type" value="Genomic_DNA"/>
</dbReference>
<protein>
    <submittedName>
        <fullName evidence="5">Peptidase S51 dipeptidase E</fullName>
    </submittedName>
</protein>
<proteinExistence type="inferred from homology"/>
<dbReference type="InterPro" id="IPR005320">
    <property type="entry name" value="Peptidase_S51"/>
</dbReference>
<evidence type="ECO:0000256" key="4">
    <source>
        <dbReference type="ARBA" id="ARBA00022825"/>
    </source>
</evidence>
<dbReference type="GO" id="GO:0008236">
    <property type="term" value="F:serine-type peptidase activity"/>
    <property type="evidence" value="ECO:0007669"/>
    <property type="project" value="UniProtKB-KW"/>
</dbReference>